<protein>
    <submittedName>
        <fullName evidence="1">Uncharacterized protein</fullName>
    </submittedName>
</protein>
<comment type="caution">
    <text evidence="1">The sequence shown here is derived from an EMBL/GenBank/DDBJ whole genome shotgun (WGS) entry which is preliminary data.</text>
</comment>
<name>B9YEJ5_9FIRM</name>
<dbReference type="AlphaFoldDB" id="B9YEJ5"/>
<dbReference type="HOGENOM" id="CLU_2682800_0_0_9"/>
<organism evidence="1 2">
    <name type="scientific">Holdemania filiformis DSM 12042</name>
    <dbReference type="NCBI Taxonomy" id="545696"/>
    <lineage>
        <taxon>Bacteria</taxon>
        <taxon>Bacillati</taxon>
        <taxon>Bacillota</taxon>
        <taxon>Erysipelotrichia</taxon>
        <taxon>Erysipelotrichales</taxon>
        <taxon>Erysipelotrichaceae</taxon>
        <taxon>Holdemania</taxon>
    </lineage>
</organism>
<evidence type="ECO:0000313" key="1">
    <source>
        <dbReference type="EMBL" id="EEF65597.1"/>
    </source>
</evidence>
<reference evidence="1 2" key="1">
    <citation type="submission" date="2008-12" db="EMBL/GenBank/DDBJ databases">
        <authorList>
            <person name="Fulton L."/>
            <person name="Clifton S."/>
            <person name="Fulton B."/>
            <person name="Xu J."/>
            <person name="Minx P."/>
            <person name="Pepin K.H."/>
            <person name="Johnson M."/>
            <person name="Bhonagiri V."/>
            <person name="Nash W.E."/>
            <person name="Mardis E.R."/>
            <person name="Wilson R.K."/>
        </authorList>
    </citation>
    <scope>NUCLEOTIDE SEQUENCE [LARGE SCALE GENOMIC DNA]</scope>
    <source>
        <strain evidence="1 2">DSM 12042</strain>
    </source>
</reference>
<accession>B9YEJ5</accession>
<proteinExistence type="predicted"/>
<gene>
    <name evidence="1" type="ORF">HOLDEFILI_04272</name>
</gene>
<sequence>MSIDLRERKKLKRRTISLMDDWVFKAVIGDPEDEVCLSSFFQAIDPDFRKYGCCPVRKKQGILTTKQFVMISAA</sequence>
<dbReference type="Proteomes" id="UP000005950">
    <property type="component" value="Unassembled WGS sequence"/>
</dbReference>
<dbReference type="EMBL" id="ACCF01000287">
    <property type="protein sequence ID" value="EEF65597.1"/>
    <property type="molecule type" value="Genomic_DNA"/>
</dbReference>
<evidence type="ECO:0000313" key="2">
    <source>
        <dbReference type="Proteomes" id="UP000005950"/>
    </source>
</evidence>
<reference evidence="1 2" key="2">
    <citation type="submission" date="2009-02" db="EMBL/GenBank/DDBJ databases">
        <title>Draft genome sequence of Holdemania filiformis DSM 12042.</title>
        <authorList>
            <person name="Sudarsanam P."/>
            <person name="Ley R."/>
            <person name="Guruge J."/>
            <person name="Turnbaugh P.J."/>
            <person name="Mahowald M."/>
            <person name="Liep D."/>
            <person name="Gordon J."/>
        </authorList>
    </citation>
    <scope>NUCLEOTIDE SEQUENCE [LARGE SCALE GENOMIC DNA]</scope>
    <source>
        <strain evidence="1 2">DSM 12042</strain>
    </source>
</reference>